<evidence type="ECO:0000313" key="1">
    <source>
        <dbReference type="EMBL" id="AGX43512.1"/>
    </source>
</evidence>
<evidence type="ECO:0000313" key="2">
    <source>
        <dbReference type="Proteomes" id="UP000017118"/>
    </source>
</evidence>
<sequence length="123" mass="13504">MSTFMITYFLSDTLGHDHDHDDCGCNDDHSNSHEHENCGCGKDDTHSHKNTNVDINIIGKIKSLGAWAQFMPEGFLVKTNLSAQDIFNEVNSVTNKGDIVFVTKVDAKSSACANSAVLDWLSN</sequence>
<protein>
    <submittedName>
        <fullName evidence="1">Uncharacterized protein</fullName>
    </submittedName>
</protein>
<dbReference type="AlphaFoldDB" id="U5MVQ7"/>
<dbReference type="eggNOG" id="ENOG5030GR4">
    <property type="taxonomic scope" value="Bacteria"/>
</dbReference>
<keyword evidence="2" id="KW-1185">Reference proteome</keyword>
<dbReference type="GeneID" id="55474950"/>
<dbReference type="PATRIC" id="fig|1345695.10.peg.956"/>
<proteinExistence type="predicted"/>
<organism evidence="1 2">
    <name type="scientific">Clostridium saccharobutylicum DSM 13864</name>
    <dbReference type="NCBI Taxonomy" id="1345695"/>
    <lineage>
        <taxon>Bacteria</taxon>
        <taxon>Bacillati</taxon>
        <taxon>Bacillota</taxon>
        <taxon>Clostridia</taxon>
        <taxon>Eubacteriales</taxon>
        <taxon>Clostridiaceae</taxon>
        <taxon>Clostridium</taxon>
    </lineage>
</organism>
<name>U5MVQ7_CLOSA</name>
<dbReference type="EMBL" id="CP006721">
    <property type="protein sequence ID" value="AGX43512.1"/>
    <property type="molecule type" value="Genomic_DNA"/>
</dbReference>
<dbReference type="RefSeq" id="WP_022746660.1">
    <property type="nucleotide sequence ID" value="NC_022571.1"/>
</dbReference>
<reference evidence="1 2" key="1">
    <citation type="journal article" date="2013" name="Genome Announc.">
        <title>Complete Genome Sequence of the Solvent Producer Clostridium saccharobutylicum NCP262 (DSM 13864).</title>
        <authorList>
            <person name="Poehlein A."/>
            <person name="Hartwich K."/>
            <person name="Krabben P."/>
            <person name="Ehrenreich A."/>
            <person name="Liebl W."/>
            <person name="Durre P."/>
            <person name="Gottschalk G."/>
            <person name="Daniel R."/>
        </authorList>
    </citation>
    <scope>NUCLEOTIDE SEQUENCE [LARGE SCALE GENOMIC DNA]</scope>
    <source>
        <strain evidence="1">DSM 13864</strain>
    </source>
</reference>
<accession>U5MVQ7</accession>
<dbReference type="OrthoDB" id="1909988at2"/>
<dbReference type="Proteomes" id="UP000017118">
    <property type="component" value="Chromosome"/>
</dbReference>
<gene>
    <name evidence="1" type="ORF">CLSA_c25390</name>
</gene>
<dbReference type="HOGENOM" id="CLU_154417_0_0_9"/>
<dbReference type="KEGG" id="csb:CLSA_c25390"/>